<evidence type="ECO:0000313" key="2">
    <source>
        <dbReference type="Proteomes" id="UP000828390"/>
    </source>
</evidence>
<dbReference type="AlphaFoldDB" id="A0A9D4IXA8"/>
<sequence>MVKKTIKGVSGVLECKELAPSEFLWTSVLRSCPSPLKATSLQQPPCLLGLLA</sequence>
<dbReference type="Proteomes" id="UP000828390">
    <property type="component" value="Unassembled WGS sequence"/>
</dbReference>
<name>A0A9D4IXA8_DREPO</name>
<accession>A0A9D4IXA8</accession>
<proteinExistence type="predicted"/>
<dbReference type="EMBL" id="JAIWYP010000008">
    <property type="protein sequence ID" value="KAH3787638.1"/>
    <property type="molecule type" value="Genomic_DNA"/>
</dbReference>
<keyword evidence="2" id="KW-1185">Reference proteome</keyword>
<gene>
    <name evidence="1" type="ORF">DPMN_165765</name>
</gene>
<evidence type="ECO:0000313" key="1">
    <source>
        <dbReference type="EMBL" id="KAH3787638.1"/>
    </source>
</evidence>
<reference evidence="1" key="2">
    <citation type="submission" date="2020-11" db="EMBL/GenBank/DDBJ databases">
        <authorList>
            <person name="McCartney M.A."/>
            <person name="Auch B."/>
            <person name="Kono T."/>
            <person name="Mallez S."/>
            <person name="Becker A."/>
            <person name="Gohl D.M."/>
            <person name="Silverstein K.A.T."/>
            <person name="Koren S."/>
            <person name="Bechman K.B."/>
            <person name="Herman A."/>
            <person name="Abrahante J.E."/>
            <person name="Garbe J."/>
        </authorList>
    </citation>
    <scope>NUCLEOTIDE SEQUENCE</scope>
    <source>
        <strain evidence="1">Duluth1</strain>
        <tissue evidence="1">Whole animal</tissue>
    </source>
</reference>
<organism evidence="1 2">
    <name type="scientific">Dreissena polymorpha</name>
    <name type="common">Zebra mussel</name>
    <name type="synonym">Mytilus polymorpha</name>
    <dbReference type="NCBI Taxonomy" id="45954"/>
    <lineage>
        <taxon>Eukaryota</taxon>
        <taxon>Metazoa</taxon>
        <taxon>Spiralia</taxon>
        <taxon>Lophotrochozoa</taxon>
        <taxon>Mollusca</taxon>
        <taxon>Bivalvia</taxon>
        <taxon>Autobranchia</taxon>
        <taxon>Heteroconchia</taxon>
        <taxon>Euheterodonta</taxon>
        <taxon>Imparidentia</taxon>
        <taxon>Neoheterodontei</taxon>
        <taxon>Myida</taxon>
        <taxon>Dreissenoidea</taxon>
        <taxon>Dreissenidae</taxon>
        <taxon>Dreissena</taxon>
    </lineage>
</organism>
<protein>
    <submittedName>
        <fullName evidence="1">Uncharacterized protein</fullName>
    </submittedName>
</protein>
<comment type="caution">
    <text evidence="1">The sequence shown here is derived from an EMBL/GenBank/DDBJ whole genome shotgun (WGS) entry which is preliminary data.</text>
</comment>
<reference evidence="1" key="1">
    <citation type="journal article" date="2019" name="bioRxiv">
        <title>The Genome of the Zebra Mussel, Dreissena polymorpha: A Resource for Invasive Species Research.</title>
        <authorList>
            <person name="McCartney M.A."/>
            <person name="Auch B."/>
            <person name="Kono T."/>
            <person name="Mallez S."/>
            <person name="Zhang Y."/>
            <person name="Obille A."/>
            <person name="Becker A."/>
            <person name="Abrahante J.E."/>
            <person name="Garbe J."/>
            <person name="Badalamenti J.P."/>
            <person name="Herman A."/>
            <person name="Mangelson H."/>
            <person name="Liachko I."/>
            <person name="Sullivan S."/>
            <person name="Sone E.D."/>
            <person name="Koren S."/>
            <person name="Silverstein K.A.T."/>
            <person name="Beckman K.B."/>
            <person name="Gohl D.M."/>
        </authorList>
    </citation>
    <scope>NUCLEOTIDE SEQUENCE</scope>
    <source>
        <strain evidence="1">Duluth1</strain>
        <tissue evidence="1">Whole animal</tissue>
    </source>
</reference>